<feature type="transmembrane region" description="Helical" evidence="1">
    <location>
        <begin position="70"/>
        <end position="89"/>
    </location>
</feature>
<evidence type="ECO:0000313" key="3">
    <source>
        <dbReference type="EMBL" id="QZN97516.1"/>
    </source>
</evidence>
<evidence type="ECO:0000259" key="2">
    <source>
        <dbReference type="Pfam" id="PF07331"/>
    </source>
</evidence>
<proteinExistence type="predicted"/>
<gene>
    <name evidence="3" type="ORF">K6K13_09425</name>
</gene>
<organism evidence="3 4">
    <name type="scientific">Symbiopectobacterium purcellii</name>
    <dbReference type="NCBI Taxonomy" id="2871826"/>
    <lineage>
        <taxon>Bacteria</taxon>
        <taxon>Pseudomonadati</taxon>
        <taxon>Pseudomonadota</taxon>
        <taxon>Gammaproteobacteria</taxon>
        <taxon>Enterobacterales</taxon>
        <taxon>Enterobacteriaceae</taxon>
    </lineage>
</organism>
<keyword evidence="4" id="KW-1185">Reference proteome</keyword>
<feature type="domain" description="DUF1468" evidence="2">
    <location>
        <begin position="18"/>
        <end position="144"/>
    </location>
</feature>
<dbReference type="RefSeq" id="WP_222160553.1">
    <property type="nucleotide sequence ID" value="NZ_CP081864.1"/>
</dbReference>
<evidence type="ECO:0000313" key="4">
    <source>
        <dbReference type="Proteomes" id="UP000825886"/>
    </source>
</evidence>
<keyword evidence="1" id="KW-0472">Membrane</keyword>
<protein>
    <submittedName>
        <fullName evidence="3">Tripartite tricarboxylate transporter TctB family protein</fullName>
    </submittedName>
</protein>
<keyword evidence="1" id="KW-0812">Transmembrane</keyword>
<feature type="transmembrane region" description="Helical" evidence="1">
    <location>
        <begin position="40"/>
        <end position="58"/>
    </location>
</feature>
<dbReference type="Proteomes" id="UP000825886">
    <property type="component" value="Chromosome"/>
</dbReference>
<dbReference type="Pfam" id="PF07331">
    <property type="entry name" value="TctB"/>
    <property type="match status" value="1"/>
</dbReference>
<keyword evidence="1" id="KW-1133">Transmembrane helix</keyword>
<accession>A0ABX9AT34</accession>
<feature type="transmembrane region" description="Helical" evidence="1">
    <location>
        <begin position="12"/>
        <end position="28"/>
    </location>
</feature>
<dbReference type="EMBL" id="CP081864">
    <property type="protein sequence ID" value="QZN97516.1"/>
    <property type="molecule type" value="Genomic_DNA"/>
</dbReference>
<evidence type="ECO:0000256" key="1">
    <source>
        <dbReference type="SAM" id="Phobius"/>
    </source>
</evidence>
<reference evidence="3 4" key="1">
    <citation type="submission" date="2021-08" db="EMBL/GenBank/DDBJ databases">
        <title>Culture and genomic analysis of Symbiopectobacterium purcellii sp. nov. gen. nov., isolated from the leafhopper Empoasca decipiens.</title>
        <authorList>
            <person name="Nadal-Jimenez P."/>
            <person name="Siozios S."/>
            <person name="Halliday N."/>
            <person name="Camara M."/>
            <person name="Hurst G.D.D."/>
        </authorList>
    </citation>
    <scope>NUCLEOTIDE SEQUENCE [LARGE SCALE GENOMIC DNA]</scope>
    <source>
        <strain evidence="3 4">SyEd1</strain>
    </source>
</reference>
<name>A0ABX9AT34_9ENTR</name>
<feature type="transmembrane region" description="Helical" evidence="1">
    <location>
        <begin position="119"/>
        <end position="139"/>
    </location>
</feature>
<sequence>MALSASLTHRRADIAFASVLILAAGMLYQEAGHFSSTGAAFPRVLTVLLAVCALVIIVREIKFPAEAERPLFAQPARVVMGFLLMFAYITAMDAIGYVLASVIFGLGIPWLFGYRHWRLSLPVVLGTLCFILVVFRLLLERPLPSGVITALLEPLL</sequence>
<dbReference type="InterPro" id="IPR009936">
    <property type="entry name" value="DUF1468"/>
</dbReference>